<accession>A0A1G6MJ93</accession>
<reference evidence="4" key="1">
    <citation type="submission" date="2016-09" db="EMBL/GenBank/DDBJ databases">
        <authorList>
            <person name="Varghese N."/>
            <person name="Submissions S."/>
        </authorList>
    </citation>
    <scope>NUCLEOTIDE SEQUENCE [LARGE SCALE GENOMIC DNA]</scope>
    <source>
        <strain evidence="4">ANC 4667</strain>
    </source>
</reference>
<feature type="transmembrane region" description="Helical" evidence="2">
    <location>
        <begin position="14"/>
        <end position="33"/>
    </location>
</feature>
<dbReference type="STRING" id="1226327.SAMN05421732_10871"/>
<gene>
    <name evidence="3" type="ORF">SAMN05421732_10871</name>
</gene>
<dbReference type="EMBL" id="FMYO01000008">
    <property type="protein sequence ID" value="SDC55678.1"/>
    <property type="molecule type" value="Genomic_DNA"/>
</dbReference>
<dbReference type="GO" id="GO:0042834">
    <property type="term" value="F:peptidoglycan binding"/>
    <property type="evidence" value="ECO:0007669"/>
    <property type="project" value="InterPro"/>
</dbReference>
<keyword evidence="4" id="KW-1185">Reference proteome</keyword>
<dbReference type="OrthoDB" id="6655985at2"/>
<evidence type="ECO:0000313" key="3">
    <source>
        <dbReference type="EMBL" id="SDC55678.1"/>
    </source>
</evidence>
<proteinExistence type="predicted"/>
<feature type="region of interest" description="Disordered" evidence="1">
    <location>
        <begin position="224"/>
        <end position="283"/>
    </location>
</feature>
<protein>
    <recommendedName>
        <fullName evidence="5">Sporulation related domain-containing protein</fullName>
    </recommendedName>
</protein>
<organism evidence="3 4">
    <name type="scientific">Acinetobacter kookii</name>
    <dbReference type="NCBI Taxonomy" id="1226327"/>
    <lineage>
        <taxon>Bacteria</taxon>
        <taxon>Pseudomonadati</taxon>
        <taxon>Pseudomonadota</taxon>
        <taxon>Gammaproteobacteria</taxon>
        <taxon>Moraxellales</taxon>
        <taxon>Moraxellaceae</taxon>
        <taxon>Acinetobacter</taxon>
    </lineage>
</organism>
<dbReference type="AlphaFoldDB" id="A0A1G6MJ93"/>
<evidence type="ECO:0000256" key="1">
    <source>
        <dbReference type="SAM" id="MobiDB-lite"/>
    </source>
</evidence>
<dbReference type="RefSeq" id="WP_092820200.1">
    <property type="nucleotide sequence ID" value="NZ_BAABKJ010000013.1"/>
</dbReference>
<dbReference type="Proteomes" id="UP000243468">
    <property type="component" value="Unassembled WGS sequence"/>
</dbReference>
<keyword evidence="2" id="KW-0812">Transmembrane</keyword>
<dbReference type="InterPro" id="IPR036680">
    <property type="entry name" value="SPOR-like_sf"/>
</dbReference>
<sequence>MATLRTQWQRIQNYIWLVCGLVCLFAALVFWAMTDSDALVEVEKSAETASELQIQPEKVAATSLLGALQEEVRPLEMTTRVVTTGSYEPEFRGSKFINDNKNASSIELFRTTKDDVIRSFLKKQSDRKNFFYIRLSGENQIEQYVLLYGVYRNQDEAKRVLEQLAFPLPKTVQPKVQDIENYVSLVNDMGADEMGTNNKLYAVNLRSVPLPKVDESMLALPKPKLKPSVAETDPANATTTTTVTRRDEQGNVVDVQQSHSGVGAAPKQSGNRIPEQEINDPFN</sequence>
<keyword evidence="2" id="KW-0472">Membrane</keyword>
<evidence type="ECO:0000313" key="4">
    <source>
        <dbReference type="Proteomes" id="UP000243468"/>
    </source>
</evidence>
<evidence type="ECO:0000256" key="2">
    <source>
        <dbReference type="SAM" id="Phobius"/>
    </source>
</evidence>
<keyword evidence="2" id="KW-1133">Transmembrane helix</keyword>
<name>A0A1G6MJ93_9GAMM</name>
<dbReference type="Gene3D" id="3.30.70.1070">
    <property type="entry name" value="Sporulation related repeat"/>
    <property type="match status" value="1"/>
</dbReference>
<evidence type="ECO:0008006" key="5">
    <source>
        <dbReference type="Google" id="ProtNLM"/>
    </source>
</evidence>